<dbReference type="InterPro" id="IPR056413">
    <property type="entry name" value="TPR_CcmH_CycH"/>
</dbReference>
<keyword evidence="2 3" id="KW-0802">TPR repeat</keyword>
<reference evidence="5 6" key="1">
    <citation type="journal article" date="2014" name="Genome Announc.">
        <title>Draft Genome Sequence of Magnetospirillum sp. Strain SO-1, a Freshwater Magnetotactic Bacterium Isolated from the Ol'khovka River, Russia.</title>
        <authorList>
            <person name="Grouzdev D.S."/>
            <person name="Dziuba M.V."/>
            <person name="Sukhacheva M.S."/>
            <person name="Mardanov A.V."/>
            <person name="Beletskiy A.V."/>
            <person name="Kuznetsov B.B."/>
            <person name="Skryabin K.G."/>
        </authorList>
    </citation>
    <scope>NUCLEOTIDE SEQUENCE [LARGE SCALE GENOMIC DNA]</scope>
    <source>
        <strain evidence="5 6">SO-1</strain>
    </source>
</reference>
<dbReference type="InterPro" id="IPR019734">
    <property type="entry name" value="TPR_rpt"/>
</dbReference>
<dbReference type="PATRIC" id="fig|1244869.3.peg.1556"/>
<dbReference type="Pfam" id="PF23914">
    <property type="entry name" value="TPR_CcmH_CycH"/>
    <property type="match status" value="1"/>
</dbReference>
<keyword evidence="1" id="KW-0677">Repeat</keyword>
<dbReference type="RefSeq" id="WP_008616097.1">
    <property type="nucleotide sequence ID" value="NZ_AONQ01000016.1"/>
</dbReference>
<feature type="repeat" description="TPR" evidence="3">
    <location>
        <begin position="36"/>
        <end position="69"/>
    </location>
</feature>
<dbReference type="SUPFAM" id="SSF48452">
    <property type="entry name" value="TPR-like"/>
    <property type="match status" value="2"/>
</dbReference>
<dbReference type="EMBL" id="AONQ01000016">
    <property type="protein sequence ID" value="EME70496.1"/>
    <property type="molecule type" value="Genomic_DNA"/>
</dbReference>
<dbReference type="InterPro" id="IPR011990">
    <property type="entry name" value="TPR-like_helical_dom_sf"/>
</dbReference>
<evidence type="ECO:0000313" key="6">
    <source>
        <dbReference type="Proteomes" id="UP000011744"/>
    </source>
</evidence>
<evidence type="ECO:0000259" key="4">
    <source>
        <dbReference type="Pfam" id="PF23914"/>
    </source>
</evidence>
<dbReference type="GO" id="GO:0042802">
    <property type="term" value="F:identical protein binding"/>
    <property type="evidence" value="ECO:0007669"/>
    <property type="project" value="InterPro"/>
</dbReference>
<dbReference type="PROSITE" id="PS50005">
    <property type="entry name" value="TPR"/>
    <property type="match status" value="2"/>
</dbReference>
<dbReference type="STRING" id="1244869.H261_07698"/>
<dbReference type="PANTHER" id="PTHR44858">
    <property type="entry name" value="TETRATRICOPEPTIDE REPEAT PROTEIN 6"/>
    <property type="match status" value="1"/>
</dbReference>
<dbReference type="Gene3D" id="1.25.40.10">
    <property type="entry name" value="Tetratricopeptide repeat domain"/>
    <property type="match status" value="2"/>
</dbReference>
<sequence length="508" mass="55039">MTAPSFEQAVLHMSQGRPAEAARTAETLLRTEPGNSRLWHLLGCARLQLGRPDEAARDIRRAIGLDASNPAAHANLARALLALGRAADRDEAERSLRHAIAAGPADLSFRLTLAELLQAARRYPEAVAELGLALGLAPGHPDIAATLASALHLAGRADEALDLCHQVLAAIPGHVGAWINRGNAHLLKGEVAAARAALDRAVELAPGNKQARFNRGFAALRQEDYAIGWADYESRHDRPFARLPDRLDGSVILIDQDQYAGDTFQYIRFVLPLLERGARVVLSLPARLNAMLRVCFPTHPRLDYHAMGTPEPDHDHKVGIASLPLLLWPSEPFGAGRVPYLHAPGDAVEAWRRRIRRPGRLAVAINWQGNPDYDLDHFRSVPLSHLAPLAEVADRVDFFSVHGGGPVGQAPFPLTPLPGDCDAAGAFLGTAALMRACDLVVSSDTSTAHLAGALGCPLWLMASAYPEWRWLDGRSDSPWYPTARLFRQPAIGDWRPVAAAIAQALRIL</sequence>
<dbReference type="Gene3D" id="3.40.50.2000">
    <property type="entry name" value="Glycogen Phosphorylase B"/>
    <property type="match status" value="1"/>
</dbReference>
<dbReference type="Proteomes" id="UP000011744">
    <property type="component" value="Unassembled WGS sequence"/>
</dbReference>
<dbReference type="eggNOG" id="COG0457">
    <property type="taxonomic scope" value="Bacteria"/>
</dbReference>
<dbReference type="InterPro" id="IPR050498">
    <property type="entry name" value="Ycf3"/>
</dbReference>
<evidence type="ECO:0000256" key="1">
    <source>
        <dbReference type="ARBA" id="ARBA00022737"/>
    </source>
</evidence>
<keyword evidence="6" id="KW-1185">Reference proteome</keyword>
<protein>
    <submittedName>
        <fullName evidence="5">TPR repeat-containing protein</fullName>
    </submittedName>
</protein>
<name>M2YBW0_9PROT</name>
<dbReference type="PANTHER" id="PTHR44858:SF1">
    <property type="entry name" value="UDP-N-ACETYLGLUCOSAMINE--PEPTIDE N-ACETYLGLUCOSAMINYLTRANSFERASE SPINDLY-RELATED"/>
    <property type="match status" value="1"/>
</dbReference>
<gene>
    <name evidence="5" type="ORF">H261_07698</name>
</gene>
<evidence type="ECO:0000256" key="2">
    <source>
        <dbReference type="ARBA" id="ARBA00022803"/>
    </source>
</evidence>
<dbReference type="InterPro" id="IPR011717">
    <property type="entry name" value="TPR-4"/>
</dbReference>
<comment type="caution">
    <text evidence="5">The sequence shown here is derived from an EMBL/GenBank/DDBJ whole genome shotgun (WGS) entry which is preliminary data.</text>
</comment>
<dbReference type="Pfam" id="PF14559">
    <property type="entry name" value="TPR_19"/>
    <property type="match status" value="1"/>
</dbReference>
<proteinExistence type="predicted"/>
<feature type="repeat" description="TPR" evidence="3">
    <location>
        <begin position="175"/>
        <end position="208"/>
    </location>
</feature>
<organism evidence="5 6">
    <name type="scientific">Paramagnetospirillum caucaseum</name>
    <dbReference type="NCBI Taxonomy" id="1244869"/>
    <lineage>
        <taxon>Bacteria</taxon>
        <taxon>Pseudomonadati</taxon>
        <taxon>Pseudomonadota</taxon>
        <taxon>Alphaproteobacteria</taxon>
        <taxon>Rhodospirillales</taxon>
        <taxon>Magnetospirillaceae</taxon>
        <taxon>Paramagnetospirillum</taxon>
    </lineage>
</organism>
<dbReference type="OrthoDB" id="6193797at2"/>
<accession>M2YBW0</accession>
<evidence type="ECO:0000313" key="5">
    <source>
        <dbReference type="EMBL" id="EME70496.1"/>
    </source>
</evidence>
<dbReference type="SMART" id="SM00028">
    <property type="entry name" value="TPR"/>
    <property type="match status" value="6"/>
</dbReference>
<feature type="domain" description="Cytochrome c-type biogenesis protein H TPR" evidence="4">
    <location>
        <begin position="27"/>
        <end position="129"/>
    </location>
</feature>
<dbReference type="eggNOG" id="COG0859">
    <property type="taxonomic scope" value="Bacteria"/>
</dbReference>
<dbReference type="SUPFAM" id="SSF53756">
    <property type="entry name" value="UDP-Glycosyltransferase/glycogen phosphorylase"/>
    <property type="match status" value="1"/>
</dbReference>
<dbReference type="Pfam" id="PF07721">
    <property type="entry name" value="TPR_4"/>
    <property type="match status" value="1"/>
</dbReference>
<dbReference type="AlphaFoldDB" id="M2YBW0"/>
<evidence type="ECO:0000256" key="3">
    <source>
        <dbReference type="PROSITE-ProRule" id="PRU00339"/>
    </source>
</evidence>